<dbReference type="STRING" id="247523.B0W48_02845"/>
<reference evidence="3 4" key="1">
    <citation type="submission" date="2017-02" db="EMBL/GenBank/DDBJ databases">
        <title>Complete genome sequence of the cold-active Pseudoalteromonas aliena strain EH1 isolated from Arctic seawater.</title>
        <authorList>
            <person name="Kim E."/>
            <person name="Heo E."/>
            <person name="Kim H."/>
            <person name="Kim D."/>
        </authorList>
    </citation>
    <scope>NUCLEOTIDE SEQUENCE [LARGE SCALE GENOMIC DNA]</scope>
    <source>
        <strain evidence="3 4">EH1</strain>
    </source>
</reference>
<sequence length="508" mass="58099">MNHEEFSFINQDIAFQQKAQSRISDNDALLDRFLNEKNLDKALLLWLEGSSDSPISWNKESIGPYLQRIIVELDQQISNQLNTIIHSKKFQKLEASWRNLWWLLLQSEQYDKENKVKVKLLNCDWVTLSKDVNKAIDFDQSLFFQLLYQSEFDSAGGEPFGVVIGDYEITNTCSEGTNHNDIDTIKEISRTAAAAFAPFICSASANLFGADSFSDLGYYSDLFNHFEQPEYAKWQSFRKMEESRFVGFTLPHVLVRPPYSNDGKRHQDFYFKEQITNPETDMLWGNAAYQFVSTIIRAYCESGWFGHIRGIEPGKISKGLVTGLARDSFANDTYQKEAKPPLDLLVTSKFEKQFSELGFIPASSVTNTEHIVFYSNASVQKTINYDSNAANINARLSSMLQYILCVSRFAHYLKLLARDRVGSYSTAQACERDLQAWINNYTTASDSASEHIRSKYPLSNARIKVSENKANPGHYFSVLQLQPHFQLDQMVSSIKLITELSPHHKIKE</sequence>
<organism evidence="3 4">
    <name type="scientific">Pseudoalteromonas aliena</name>
    <dbReference type="NCBI Taxonomy" id="247523"/>
    <lineage>
        <taxon>Bacteria</taxon>
        <taxon>Pseudomonadati</taxon>
        <taxon>Pseudomonadota</taxon>
        <taxon>Gammaproteobacteria</taxon>
        <taxon>Alteromonadales</taxon>
        <taxon>Pseudoalteromonadaceae</taxon>
        <taxon>Pseudoalteromonas</taxon>
    </lineage>
</organism>
<proteinExistence type="predicted"/>
<dbReference type="KEGG" id="paln:B0W48_02845"/>
<evidence type="ECO:0000313" key="3">
    <source>
        <dbReference type="EMBL" id="AQP98828.1"/>
    </source>
</evidence>
<accession>A0A1Q2GUM7</accession>
<dbReference type="RefSeq" id="WP_077535552.1">
    <property type="nucleotide sequence ID" value="NZ_CP019628.1"/>
</dbReference>
<evidence type="ECO:0000313" key="4">
    <source>
        <dbReference type="Proteomes" id="UP000188243"/>
    </source>
</evidence>
<dbReference type="EMBL" id="CP019628">
    <property type="protein sequence ID" value="AQP98828.1"/>
    <property type="molecule type" value="Genomic_DNA"/>
</dbReference>
<dbReference type="NCBIfam" id="TIGR03355">
    <property type="entry name" value="VI_chp_2"/>
    <property type="match status" value="1"/>
</dbReference>
<dbReference type="PANTHER" id="PTHR35565">
    <property type="entry name" value="CYTOPLASMIC PROTEIN-RELATED"/>
    <property type="match status" value="1"/>
</dbReference>
<feature type="domain" description="TssC1 N-terminal" evidence="1">
    <location>
        <begin position="68"/>
        <end position="380"/>
    </location>
</feature>
<name>A0A1Q2GUM7_9GAMM</name>
<dbReference type="InterPro" id="IPR010269">
    <property type="entry name" value="T6SS_TssC-like"/>
</dbReference>
<feature type="domain" description="TssC1 C-terminal" evidence="2">
    <location>
        <begin position="390"/>
        <end position="500"/>
    </location>
</feature>
<evidence type="ECO:0000259" key="1">
    <source>
        <dbReference type="Pfam" id="PF05943"/>
    </source>
</evidence>
<dbReference type="PANTHER" id="PTHR35565:SF3">
    <property type="entry name" value="TYPE VI SECRETION SYSTEM SHEATH PROTEIN TSSC1"/>
    <property type="match status" value="1"/>
</dbReference>
<protein>
    <submittedName>
        <fullName evidence="3">Type VI secretion protein</fullName>
    </submittedName>
</protein>
<dbReference type="InterPro" id="IPR044031">
    <property type="entry name" value="TssC1_N"/>
</dbReference>
<gene>
    <name evidence="3" type="ORF">B0W48_02845</name>
</gene>
<dbReference type="AlphaFoldDB" id="A0A1Q2GUM7"/>
<dbReference type="InterPro" id="IPR044032">
    <property type="entry name" value="TssC1_C"/>
</dbReference>
<dbReference type="Pfam" id="PF18945">
    <property type="entry name" value="VipB_2"/>
    <property type="match status" value="1"/>
</dbReference>
<dbReference type="Proteomes" id="UP000188243">
    <property type="component" value="Chromosome"/>
</dbReference>
<evidence type="ECO:0000259" key="2">
    <source>
        <dbReference type="Pfam" id="PF18945"/>
    </source>
</evidence>
<dbReference type="Pfam" id="PF05943">
    <property type="entry name" value="VipB"/>
    <property type="match status" value="1"/>
</dbReference>